<dbReference type="InterPro" id="IPR035965">
    <property type="entry name" value="PAS-like_dom_sf"/>
</dbReference>
<evidence type="ECO:0000256" key="3">
    <source>
        <dbReference type="ARBA" id="ARBA00029447"/>
    </source>
</evidence>
<dbReference type="Gene3D" id="3.30.450.20">
    <property type="entry name" value="PAS domain"/>
    <property type="match status" value="1"/>
</dbReference>
<feature type="transmembrane region" description="Helical" evidence="5">
    <location>
        <begin position="178"/>
        <end position="200"/>
    </location>
</feature>
<comment type="subcellular location">
    <subcellularLocation>
        <location evidence="1">Membrane</location>
    </subcellularLocation>
</comment>
<reference evidence="9 10" key="1">
    <citation type="submission" date="2019-04" db="EMBL/GenBank/DDBJ databases">
        <title>Azoarcus nasutitermitis sp. nov. isolated from termite nest.</title>
        <authorList>
            <person name="Lin S.-Y."/>
            <person name="Hameed A."/>
            <person name="Hsu Y.-H."/>
            <person name="Young C.-C."/>
        </authorList>
    </citation>
    <scope>NUCLEOTIDE SEQUENCE [LARGE SCALE GENOMIC DNA]</scope>
    <source>
        <strain evidence="9 10">CC-YHH838</strain>
    </source>
</reference>
<dbReference type="Pfam" id="PF08447">
    <property type="entry name" value="PAS_3"/>
    <property type="match status" value="1"/>
</dbReference>
<evidence type="ECO:0000259" key="7">
    <source>
        <dbReference type="PROSITE" id="PS50112"/>
    </source>
</evidence>
<gene>
    <name evidence="9" type="ORF">E6C76_08900</name>
</gene>
<dbReference type="PANTHER" id="PTHR32089">
    <property type="entry name" value="METHYL-ACCEPTING CHEMOTAXIS PROTEIN MCPB"/>
    <property type="match status" value="1"/>
</dbReference>
<dbReference type="PROSITE" id="PS50885">
    <property type="entry name" value="HAMP"/>
    <property type="match status" value="1"/>
</dbReference>
<keyword evidence="2 4" id="KW-0807">Transducer</keyword>
<proteinExistence type="inferred from homology"/>
<dbReference type="SUPFAM" id="SSF55785">
    <property type="entry name" value="PYP-like sensor domain (PAS domain)"/>
    <property type="match status" value="1"/>
</dbReference>
<name>A0A4S4AZP5_9RHOO</name>
<comment type="caution">
    <text evidence="9">The sequence shown here is derived from an EMBL/GenBank/DDBJ whole genome shotgun (WGS) entry which is preliminary data.</text>
</comment>
<dbReference type="GO" id="GO:0007165">
    <property type="term" value="P:signal transduction"/>
    <property type="evidence" value="ECO:0007669"/>
    <property type="project" value="UniProtKB-KW"/>
</dbReference>
<keyword evidence="5" id="KW-0812">Transmembrane</keyword>
<evidence type="ECO:0000256" key="1">
    <source>
        <dbReference type="ARBA" id="ARBA00004370"/>
    </source>
</evidence>
<protein>
    <submittedName>
        <fullName evidence="9">Methyl-accepting chemotaxis protein</fullName>
    </submittedName>
</protein>
<dbReference type="SUPFAM" id="SSF58104">
    <property type="entry name" value="Methyl-accepting chemotaxis protein (MCP) signaling domain"/>
    <property type="match status" value="1"/>
</dbReference>
<dbReference type="RefSeq" id="WP_136347876.1">
    <property type="nucleotide sequence ID" value="NZ_SSOC01000003.1"/>
</dbReference>
<dbReference type="InterPro" id="IPR000014">
    <property type="entry name" value="PAS"/>
</dbReference>
<dbReference type="InterPro" id="IPR004089">
    <property type="entry name" value="MCPsignal_dom"/>
</dbReference>
<organism evidence="9 10">
    <name type="scientific">Pseudothauera nasutitermitis</name>
    <dbReference type="NCBI Taxonomy" id="2565930"/>
    <lineage>
        <taxon>Bacteria</taxon>
        <taxon>Pseudomonadati</taxon>
        <taxon>Pseudomonadota</taxon>
        <taxon>Betaproteobacteria</taxon>
        <taxon>Rhodocyclales</taxon>
        <taxon>Zoogloeaceae</taxon>
        <taxon>Pseudothauera</taxon>
    </lineage>
</organism>
<keyword evidence="10" id="KW-1185">Reference proteome</keyword>
<keyword evidence="5" id="KW-0472">Membrane</keyword>
<evidence type="ECO:0000259" key="6">
    <source>
        <dbReference type="PROSITE" id="PS50111"/>
    </source>
</evidence>
<keyword evidence="5" id="KW-1133">Transmembrane helix</keyword>
<feature type="transmembrane region" description="Helical" evidence="5">
    <location>
        <begin position="154"/>
        <end position="172"/>
    </location>
</feature>
<dbReference type="PROSITE" id="PS50111">
    <property type="entry name" value="CHEMOTAXIS_TRANSDUC_2"/>
    <property type="match status" value="1"/>
</dbReference>
<comment type="similarity">
    <text evidence="3">Belongs to the methyl-accepting chemotaxis (MCP) protein family.</text>
</comment>
<dbReference type="InterPro" id="IPR003660">
    <property type="entry name" value="HAMP_dom"/>
</dbReference>
<feature type="domain" description="PAS" evidence="7">
    <location>
        <begin position="25"/>
        <end position="76"/>
    </location>
</feature>
<dbReference type="GO" id="GO:0006935">
    <property type="term" value="P:chemotaxis"/>
    <property type="evidence" value="ECO:0007669"/>
    <property type="project" value="UniProtKB-ARBA"/>
</dbReference>
<evidence type="ECO:0000313" key="9">
    <source>
        <dbReference type="EMBL" id="THF65670.1"/>
    </source>
</evidence>
<dbReference type="NCBIfam" id="TIGR00229">
    <property type="entry name" value="sensory_box"/>
    <property type="match status" value="1"/>
</dbReference>
<dbReference type="InterPro" id="IPR013655">
    <property type="entry name" value="PAS_fold_3"/>
</dbReference>
<sequence length="532" mass="56370">MKINQPVTDREVPFPPGTYLVSRTDLKGIITEANDAFVAISGYSREELLGTNHNIVRHPDMPPQAFEQMWQTIKDGRPWRGLVKNRAKSGDFYWVDATIVPVTQNGRITSYMSVRIPPDRSALPGAAKLYASLLGGNARLPAPRRAPLPSALKLVLGLLLPALACGGAALSVGTTTPLGAALGGAAAAFALALLPAGLILGRLTSGLTRANRYFDRMSEGIMTDDIPLDGRDEVGAMLSRLAVTQTRIKEMMDRISAAARSIEANTTQLRQEMQQVSKQSDVQLESLQAVAAAAEQFSQSVGEVAEHAADTAHSASGAREQVHASNQGIERSIQATSRVIHSVQQSSSTIHELDAAVARIGDITQSIREIADQTNLLALNAAIEAARAGEQGRGFAVVADEVRKLAERTSTSTGDITGMVAEIQAITQRAVQVMGSAVGEVEAGVSMMQQSVSGLDGISAASDDVADRAGQIASAATQQAQASNEVAANVERIAALSEQNTRTARQAYGQTETLQTMTARLKALASEFELLR</sequence>
<dbReference type="GO" id="GO:0016020">
    <property type="term" value="C:membrane"/>
    <property type="evidence" value="ECO:0007669"/>
    <property type="project" value="UniProtKB-SubCell"/>
</dbReference>
<evidence type="ECO:0000256" key="5">
    <source>
        <dbReference type="SAM" id="Phobius"/>
    </source>
</evidence>
<dbReference type="AlphaFoldDB" id="A0A4S4AZP5"/>
<dbReference type="SMART" id="SM00091">
    <property type="entry name" value="PAS"/>
    <property type="match status" value="1"/>
</dbReference>
<dbReference type="OrthoDB" id="9806477at2"/>
<dbReference type="SMART" id="SM00283">
    <property type="entry name" value="MA"/>
    <property type="match status" value="1"/>
</dbReference>
<evidence type="ECO:0000313" key="10">
    <source>
        <dbReference type="Proteomes" id="UP000308430"/>
    </source>
</evidence>
<evidence type="ECO:0000256" key="4">
    <source>
        <dbReference type="PROSITE-ProRule" id="PRU00284"/>
    </source>
</evidence>
<feature type="domain" description="HAMP" evidence="8">
    <location>
        <begin position="201"/>
        <end position="253"/>
    </location>
</feature>
<dbReference type="FunFam" id="1.10.287.950:FF:000001">
    <property type="entry name" value="Methyl-accepting chemotaxis sensory transducer"/>
    <property type="match status" value="1"/>
</dbReference>
<dbReference type="Pfam" id="PF00015">
    <property type="entry name" value="MCPsignal"/>
    <property type="match status" value="1"/>
</dbReference>
<dbReference type="PANTHER" id="PTHR32089:SF112">
    <property type="entry name" value="LYSOZYME-LIKE PROTEIN-RELATED"/>
    <property type="match status" value="1"/>
</dbReference>
<accession>A0A4S4AZP5</accession>
<dbReference type="CDD" id="cd11386">
    <property type="entry name" value="MCP_signal"/>
    <property type="match status" value="1"/>
</dbReference>
<dbReference type="Proteomes" id="UP000308430">
    <property type="component" value="Unassembled WGS sequence"/>
</dbReference>
<evidence type="ECO:0000256" key="2">
    <source>
        <dbReference type="ARBA" id="ARBA00023224"/>
    </source>
</evidence>
<feature type="domain" description="Methyl-accepting transducer" evidence="6">
    <location>
        <begin position="258"/>
        <end position="494"/>
    </location>
</feature>
<dbReference type="CDD" id="cd00130">
    <property type="entry name" value="PAS"/>
    <property type="match status" value="1"/>
</dbReference>
<dbReference type="EMBL" id="SSOC01000003">
    <property type="protein sequence ID" value="THF65670.1"/>
    <property type="molecule type" value="Genomic_DNA"/>
</dbReference>
<dbReference type="PROSITE" id="PS50112">
    <property type="entry name" value="PAS"/>
    <property type="match status" value="1"/>
</dbReference>
<evidence type="ECO:0000259" key="8">
    <source>
        <dbReference type="PROSITE" id="PS50885"/>
    </source>
</evidence>
<dbReference type="Gene3D" id="1.10.287.950">
    <property type="entry name" value="Methyl-accepting chemotaxis protein"/>
    <property type="match status" value="1"/>
</dbReference>